<reference evidence="2" key="1">
    <citation type="submission" date="2016-02" db="EMBL/GenBank/DDBJ databases">
        <title>Draft genome sequence of Microdochium bolleyi, a fungal endophyte of beachgrass.</title>
        <authorList>
            <consortium name="DOE Joint Genome Institute"/>
            <person name="David A.S."/>
            <person name="May G."/>
            <person name="Haridas S."/>
            <person name="Lim J."/>
            <person name="Wang M."/>
            <person name="Labutti K."/>
            <person name="Lipzen A."/>
            <person name="Barry K."/>
            <person name="Grigoriev I.V."/>
        </authorList>
    </citation>
    <scope>NUCLEOTIDE SEQUENCE [LARGE SCALE GENOMIC DNA]</scope>
    <source>
        <strain evidence="2">J235TASD1</strain>
    </source>
</reference>
<evidence type="ECO:0000313" key="1">
    <source>
        <dbReference type="EMBL" id="KXJ88759.1"/>
    </source>
</evidence>
<dbReference type="InParanoid" id="A0A136IVH2"/>
<proteinExistence type="predicted"/>
<protein>
    <submittedName>
        <fullName evidence="1">Uncharacterized protein</fullName>
    </submittedName>
</protein>
<sequence>MKGELARRIWLLLLSTPGSRPALRGRYGAGVAFGRLSHQDSPPLAGKRRLPHKRRRICDADRRARRAGADRSCRARKICGGRSFYRRRASL</sequence>
<feature type="non-terminal residue" evidence="1">
    <location>
        <position position="91"/>
    </location>
</feature>
<evidence type="ECO:0000313" key="2">
    <source>
        <dbReference type="Proteomes" id="UP000070501"/>
    </source>
</evidence>
<accession>A0A136IVH2</accession>
<dbReference type="Proteomes" id="UP000070501">
    <property type="component" value="Unassembled WGS sequence"/>
</dbReference>
<keyword evidence="2" id="KW-1185">Reference proteome</keyword>
<organism evidence="1 2">
    <name type="scientific">Microdochium bolleyi</name>
    <dbReference type="NCBI Taxonomy" id="196109"/>
    <lineage>
        <taxon>Eukaryota</taxon>
        <taxon>Fungi</taxon>
        <taxon>Dikarya</taxon>
        <taxon>Ascomycota</taxon>
        <taxon>Pezizomycotina</taxon>
        <taxon>Sordariomycetes</taxon>
        <taxon>Xylariomycetidae</taxon>
        <taxon>Xylariales</taxon>
        <taxon>Microdochiaceae</taxon>
        <taxon>Microdochium</taxon>
    </lineage>
</organism>
<gene>
    <name evidence="1" type="ORF">Micbo1qcDRAFT_166203</name>
</gene>
<dbReference type="AlphaFoldDB" id="A0A136IVH2"/>
<dbReference type="EMBL" id="KQ964257">
    <property type="protein sequence ID" value="KXJ88759.1"/>
    <property type="molecule type" value="Genomic_DNA"/>
</dbReference>
<name>A0A136IVH2_9PEZI</name>